<proteinExistence type="predicted"/>
<accession>A0A5R9IC32</accession>
<dbReference type="Proteomes" id="UP000307790">
    <property type="component" value="Unassembled WGS sequence"/>
</dbReference>
<evidence type="ECO:0000313" key="1">
    <source>
        <dbReference type="EMBL" id="TLU59943.1"/>
    </source>
</evidence>
<dbReference type="Gene3D" id="2.60.40.790">
    <property type="match status" value="1"/>
</dbReference>
<keyword evidence="2" id="KW-1185">Reference proteome</keyword>
<dbReference type="RefSeq" id="WP_138321699.1">
    <property type="nucleotide sequence ID" value="NZ_VCBC01000023.1"/>
</dbReference>
<organism evidence="1 2">
    <name type="scientific">Thalassotalea litorea</name>
    <dbReference type="NCBI Taxonomy" id="2020715"/>
    <lineage>
        <taxon>Bacteria</taxon>
        <taxon>Pseudomonadati</taxon>
        <taxon>Pseudomonadota</taxon>
        <taxon>Gammaproteobacteria</taxon>
        <taxon>Alteromonadales</taxon>
        <taxon>Colwelliaceae</taxon>
        <taxon>Thalassotalea</taxon>
    </lineage>
</organism>
<dbReference type="CDD" id="cd00298">
    <property type="entry name" value="ACD_sHsps_p23-like"/>
    <property type="match status" value="1"/>
</dbReference>
<protein>
    <recommendedName>
        <fullName evidence="3">Hsp20/alpha crystallin family protein</fullName>
    </recommendedName>
</protein>
<dbReference type="SUPFAM" id="SSF49764">
    <property type="entry name" value="HSP20-like chaperones"/>
    <property type="match status" value="1"/>
</dbReference>
<dbReference type="EMBL" id="VCBC01000023">
    <property type="protein sequence ID" value="TLU59943.1"/>
    <property type="molecule type" value="Genomic_DNA"/>
</dbReference>
<reference evidence="1 2" key="1">
    <citation type="submission" date="2019-05" db="EMBL/GenBank/DDBJ databases">
        <title>Genome sequences of Thalassotalea litorea 1K03283.</title>
        <authorList>
            <person name="Zhang D."/>
        </authorList>
    </citation>
    <scope>NUCLEOTIDE SEQUENCE [LARGE SCALE GENOMIC DNA]</scope>
    <source>
        <strain evidence="1 2">MCCC 1K03283</strain>
    </source>
</reference>
<name>A0A5R9IC32_9GAMM</name>
<evidence type="ECO:0008006" key="3">
    <source>
        <dbReference type="Google" id="ProtNLM"/>
    </source>
</evidence>
<dbReference type="OrthoDB" id="6400568at2"/>
<dbReference type="AlphaFoldDB" id="A0A5R9IC32"/>
<comment type="caution">
    <text evidence="1">The sequence shown here is derived from an EMBL/GenBank/DDBJ whole genome shotgun (WGS) entry which is preliminary data.</text>
</comment>
<evidence type="ECO:0000313" key="2">
    <source>
        <dbReference type="Proteomes" id="UP000307790"/>
    </source>
</evidence>
<sequence>MTSSNGSEFWDWRAAMPELASISNNLSAQPNVKTEEFVDHYKVIAKFPGSVRDNIRIQIHEKAILLSTTITPNMLHSRTKSGLKTDAKLAKRAIEHKIEFSTRVSSKLVHRHFQNGVLILILAKR</sequence>
<dbReference type="InterPro" id="IPR008978">
    <property type="entry name" value="HSP20-like_chaperone"/>
</dbReference>
<gene>
    <name evidence="1" type="ORF">FE810_16510</name>
</gene>